<feature type="compositionally biased region" description="Low complexity" evidence="2">
    <location>
        <begin position="1"/>
        <end position="13"/>
    </location>
</feature>
<feature type="coiled-coil region" evidence="1">
    <location>
        <begin position="83"/>
        <end position="117"/>
    </location>
</feature>
<feature type="region of interest" description="Disordered" evidence="2">
    <location>
        <begin position="1"/>
        <end position="39"/>
    </location>
</feature>
<evidence type="ECO:0000256" key="2">
    <source>
        <dbReference type="SAM" id="MobiDB-lite"/>
    </source>
</evidence>
<reference evidence="3" key="1">
    <citation type="submission" date="2003-11" db="EMBL/GenBank/DDBJ databases">
        <authorList>
            <person name="Schulte U."/>
            <person name="Aign V."/>
            <person name="Hoheisel J."/>
            <person name="Brandt P."/>
            <person name="Fartmann B."/>
            <person name="Holland R."/>
            <person name="Nyakatura G."/>
            <person name="Mewes H.W."/>
            <person name="Mannhaupt G."/>
        </authorList>
    </citation>
    <scope>NUCLEOTIDE SEQUENCE</scope>
</reference>
<sequence length="120" mass="13727">MSSTTATTTTTTTHNNMTDEELDRDWKPNGRRPQSTIARNFSQELMDIFRIDKDITDLDDQVDKRSVSANANAKASATIDIDLDTRKQEVDKKTSELEALEARIREMEEKLKNGDRERGH</sequence>
<organism evidence="3">
    <name type="scientific">Neurospora crassa</name>
    <dbReference type="NCBI Taxonomy" id="5141"/>
    <lineage>
        <taxon>Eukaryota</taxon>
        <taxon>Fungi</taxon>
        <taxon>Dikarya</taxon>
        <taxon>Ascomycota</taxon>
        <taxon>Pezizomycotina</taxon>
        <taxon>Sordariomycetes</taxon>
        <taxon>Sordariomycetidae</taxon>
        <taxon>Sordariales</taxon>
        <taxon>Sordariaceae</taxon>
        <taxon>Neurospora</taxon>
    </lineage>
</organism>
<protein>
    <submittedName>
        <fullName evidence="3">Uncharacterized protein B22K18.120</fullName>
    </submittedName>
</protein>
<dbReference type="SMR" id="Q6MWM3"/>
<evidence type="ECO:0000313" key="3">
    <source>
        <dbReference type="EMBL" id="CAE75734.1"/>
    </source>
</evidence>
<dbReference type="VEuPathDB" id="FungiDB:NCU09483"/>
<gene>
    <name evidence="3" type="primary">B22K18.120</name>
</gene>
<keyword evidence="1" id="KW-0175">Coiled coil</keyword>
<name>Q6MWM3_NEUCS</name>
<dbReference type="AlphaFoldDB" id="Q6MWM3"/>
<accession>Q6MWM3</accession>
<dbReference type="EMBL" id="BX842597">
    <property type="protein sequence ID" value="CAE75734.1"/>
    <property type="molecule type" value="Genomic_DNA"/>
</dbReference>
<evidence type="ECO:0000256" key="1">
    <source>
        <dbReference type="SAM" id="Coils"/>
    </source>
</evidence>
<proteinExistence type="predicted"/>
<reference evidence="3" key="2">
    <citation type="submission" date="2003-11" db="EMBL/GenBank/DDBJ databases">
        <authorList>
            <person name="German Neurospora genome project"/>
        </authorList>
    </citation>
    <scope>NUCLEOTIDE SEQUENCE</scope>
</reference>